<dbReference type="GO" id="GO:0016491">
    <property type="term" value="F:oxidoreductase activity"/>
    <property type="evidence" value="ECO:0007669"/>
    <property type="project" value="InterPro"/>
</dbReference>
<proteinExistence type="predicted"/>
<dbReference type="GO" id="GO:0016209">
    <property type="term" value="F:antioxidant activity"/>
    <property type="evidence" value="ECO:0007669"/>
    <property type="project" value="InterPro"/>
</dbReference>
<reference evidence="3" key="1">
    <citation type="submission" date="2021-02" db="EMBL/GenBank/DDBJ databases">
        <authorList>
            <person name="Nowell W R."/>
        </authorList>
    </citation>
    <scope>NUCLEOTIDE SEQUENCE</scope>
</reference>
<name>A0A8S2DI17_9BILA</name>
<dbReference type="Pfam" id="PF00578">
    <property type="entry name" value="AhpC-TSA"/>
    <property type="match status" value="1"/>
</dbReference>
<evidence type="ECO:0000259" key="2">
    <source>
        <dbReference type="Pfam" id="PF00578"/>
    </source>
</evidence>
<dbReference type="InterPro" id="IPR036249">
    <property type="entry name" value="Thioredoxin-like_sf"/>
</dbReference>
<dbReference type="Gene3D" id="3.40.30.10">
    <property type="entry name" value="Glutaredoxin"/>
    <property type="match status" value="1"/>
</dbReference>
<evidence type="ECO:0000256" key="1">
    <source>
        <dbReference type="SAM" id="MobiDB-lite"/>
    </source>
</evidence>
<gene>
    <name evidence="3" type="ORF">OVA965_LOCUS9507</name>
    <name evidence="4" type="ORF">TMI583_LOCUS9503</name>
</gene>
<evidence type="ECO:0000313" key="5">
    <source>
        <dbReference type="Proteomes" id="UP000677228"/>
    </source>
</evidence>
<evidence type="ECO:0000313" key="4">
    <source>
        <dbReference type="EMBL" id="CAF3679807.1"/>
    </source>
</evidence>
<dbReference type="Proteomes" id="UP000677228">
    <property type="component" value="Unassembled WGS sequence"/>
</dbReference>
<dbReference type="InterPro" id="IPR000866">
    <property type="entry name" value="AhpC/TSA"/>
</dbReference>
<feature type="region of interest" description="Disordered" evidence="1">
    <location>
        <begin position="1"/>
        <end position="33"/>
    </location>
</feature>
<evidence type="ECO:0000313" key="3">
    <source>
        <dbReference type="EMBL" id="CAF0898680.1"/>
    </source>
</evidence>
<dbReference type="Gene3D" id="3.40.50.1110">
    <property type="entry name" value="SGNH hydrolase"/>
    <property type="match status" value="1"/>
</dbReference>
<organism evidence="3 5">
    <name type="scientific">Didymodactylos carnosus</name>
    <dbReference type="NCBI Taxonomy" id="1234261"/>
    <lineage>
        <taxon>Eukaryota</taxon>
        <taxon>Metazoa</taxon>
        <taxon>Spiralia</taxon>
        <taxon>Gnathifera</taxon>
        <taxon>Rotifera</taxon>
        <taxon>Eurotatoria</taxon>
        <taxon>Bdelloidea</taxon>
        <taxon>Philodinida</taxon>
        <taxon>Philodinidae</taxon>
        <taxon>Didymodactylos</taxon>
    </lineage>
</organism>
<feature type="domain" description="Alkyl hydroperoxide reductase subunit C/ Thiol specific antioxidant" evidence="2">
    <location>
        <begin position="253"/>
        <end position="326"/>
    </location>
</feature>
<sequence>MPVGDGVFFRPTNPSSDQRPVMNQPRDANKHPKTSLSAIILGTSIMTNKRPSYVILSDSHLKHIPQQHYDIYTIAKSGLQWIDRYDTQTSAQYKVATEHAKLISTRDTIVLAIGTNTLRHTKFVDAIEQVKNIISLIRKQHQHLSFPSQIIVTLCFACKKESAKFPTAASLSDNIDQYNRSLISLAATSHFTVIDCGIQEQHIANDKIHINVKFRHLVFDAILNQLDHNHLLPSLLMPPRSRWIQSTGFQFLICTSELATAAELTPEFEKRNVKVIDLSCDTVEEHHGWVKDVAAFSKIDISIPIIDDADRAIASRLGMIREHDEFDNRFHPRGLPMAARGVCSTNVQFPT</sequence>
<accession>A0A8S2DI17</accession>
<comment type="caution">
    <text evidence="3">The sequence shown here is derived from an EMBL/GenBank/DDBJ whole genome shotgun (WGS) entry which is preliminary data.</text>
</comment>
<dbReference type="EMBL" id="CAJNOK010003373">
    <property type="protein sequence ID" value="CAF0898680.1"/>
    <property type="molecule type" value="Genomic_DNA"/>
</dbReference>
<dbReference type="SUPFAM" id="SSF52833">
    <property type="entry name" value="Thioredoxin-like"/>
    <property type="match status" value="1"/>
</dbReference>
<protein>
    <recommendedName>
        <fullName evidence="2">Alkyl hydroperoxide reductase subunit C/ Thiol specific antioxidant domain-containing protein</fullName>
    </recommendedName>
</protein>
<dbReference type="AlphaFoldDB" id="A0A8S2DI17"/>
<dbReference type="EMBL" id="CAJOBA010003374">
    <property type="protein sequence ID" value="CAF3679807.1"/>
    <property type="molecule type" value="Genomic_DNA"/>
</dbReference>
<dbReference type="Proteomes" id="UP000682733">
    <property type="component" value="Unassembled WGS sequence"/>
</dbReference>
<feature type="non-terminal residue" evidence="3">
    <location>
        <position position="1"/>
    </location>
</feature>
<dbReference type="SUPFAM" id="SSF52266">
    <property type="entry name" value="SGNH hydrolase"/>
    <property type="match status" value="1"/>
</dbReference>
<dbReference type="InterPro" id="IPR036514">
    <property type="entry name" value="SGNH_hydro_sf"/>
</dbReference>